<evidence type="ECO:0000313" key="2">
    <source>
        <dbReference type="EMBL" id="KAF2091564.1"/>
    </source>
</evidence>
<dbReference type="OrthoDB" id="2958217at2759"/>
<sequence length="437" mass="48952">MADELPSNFAGYIEGWVASMNSKASEGGQDDPAYYSHNPRNVVTSSYLHSFQTGTGDDIFTDILPRVEHAETEVLTLGLPSPEELSGLDLEIKSVFVRPFSVMHPKFVCVDRKMVWLPSCNVSWETWFEGCLALSGPAVEHFVDFWYRFWGSHERKLALQAVVPDAYDSAVDLLRLLRAHSSLPESFSSLTSAAGQAVPSVFLPSLHHVNPRFRPFPWQAAPPPPPTPLNTFILHSLETAKYSIYIQTPNLTCAPVLTAILAALRRGVDVHIVTSERLMRLEQLGTAGTTTSRCMKKLIKRYKKLPFITHIPIANVRDEHPQRGRLHIEYYRPRKGASDGEPVQSHLKLTIIDEECVVLGSGNMDRASWYTSQELGVAFYSTELAAEINTVITNSLKDRLKLVFPEAQHSRSFFFMLSESFRRSYRSLGGGDTPSIV</sequence>
<accession>A0A9P4I322</accession>
<keyword evidence="3" id="KW-1185">Reference proteome</keyword>
<protein>
    <submittedName>
        <fullName evidence="2">Phospholipase D/nuclease</fullName>
    </submittedName>
</protein>
<evidence type="ECO:0000313" key="3">
    <source>
        <dbReference type="Proteomes" id="UP000799776"/>
    </source>
</evidence>
<dbReference type="GO" id="GO:0030572">
    <property type="term" value="F:phosphatidyltransferase activity"/>
    <property type="evidence" value="ECO:0007669"/>
    <property type="project" value="UniProtKB-ARBA"/>
</dbReference>
<dbReference type="AlphaFoldDB" id="A0A9P4I322"/>
<gene>
    <name evidence="2" type="ORF">K490DRAFT_31170</name>
</gene>
<dbReference type="InterPro" id="IPR001736">
    <property type="entry name" value="PLipase_D/transphosphatidylase"/>
</dbReference>
<dbReference type="InterPro" id="IPR025202">
    <property type="entry name" value="PLD-like_dom"/>
</dbReference>
<dbReference type="SUPFAM" id="SSF56024">
    <property type="entry name" value="Phospholipase D/nuclease"/>
    <property type="match status" value="2"/>
</dbReference>
<dbReference type="PANTHER" id="PTHR21248">
    <property type="entry name" value="CARDIOLIPIN SYNTHASE"/>
    <property type="match status" value="1"/>
</dbReference>
<dbReference type="GO" id="GO:0032049">
    <property type="term" value="P:cardiolipin biosynthetic process"/>
    <property type="evidence" value="ECO:0007669"/>
    <property type="project" value="UniProtKB-ARBA"/>
</dbReference>
<reference evidence="2" key="1">
    <citation type="journal article" date="2020" name="Stud. Mycol.">
        <title>101 Dothideomycetes genomes: a test case for predicting lifestyles and emergence of pathogens.</title>
        <authorList>
            <person name="Haridas S."/>
            <person name="Albert R."/>
            <person name="Binder M."/>
            <person name="Bloem J."/>
            <person name="Labutti K."/>
            <person name="Salamov A."/>
            <person name="Andreopoulos B."/>
            <person name="Baker S."/>
            <person name="Barry K."/>
            <person name="Bills G."/>
            <person name="Bluhm B."/>
            <person name="Cannon C."/>
            <person name="Castanera R."/>
            <person name="Culley D."/>
            <person name="Daum C."/>
            <person name="Ezra D."/>
            <person name="Gonzalez J."/>
            <person name="Henrissat B."/>
            <person name="Kuo A."/>
            <person name="Liang C."/>
            <person name="Lipzen A."/>
            <person name="Lutzoni F."/>
            <person name="Magnuson J."/>
            <person name="Mondo S."/>
            <person name="Nolan M."/>
            <person name="Ohm R."/>
            <person name="Pangilinan J."/>
            <person name="Park H.-J."/>
            <person name="Ramirez L."/>
            <person name="Alfaro M."/>
            <person name="Sun H."/>
            <person name="Tritt A."/>
            <person name="Yoshinaga Y."/>
            <person name="Zwiers L.-H."/>
            <person name="Turgeon B."/>
            <person name="Goodwin S."/>
            <person name="Spatafora J."/>
            <person name="Crous P."/>
            <person name="Grigoriev I."/>
        </authorList>
    </citation>
    <scope>NUCLEOTIDE SEQUENCE</scope>
    <source>
        <strain evidence="2">CBS 121410</strain>
    </source>
</reference>
<dbReference type="Proteomes" id="UP000799776">
    <property type="component" value="Unassembled WGS sequence"/>
</dbReference>
<organism evidence="2 3">
    <name type="scientific">Saccharata proteae CBS 121410</name>
    <dbReference type="NCBI Taxonomy" id="1314787"/>
    <lineage>
        <taxon>Eukaryota</taxon>
        <taxon>Fungi</taxon>
        <taxon>Dikarya</taxon>
        <taxon>Ascomycota</taxon>
        <taxon>Pezizomycotina</taxon>
        <taxon>Dothideomycetes</taxon>
        <taxon>Dothideomycetes incertae sedis</taxon>
        <taxon>Botryosphaeriales</taxon>
        <taxon>Saccharataceae</taxon>
        <taxon>Saccharata</taxon>
    </lineage>
</organism>
<proteinExistence type="predicted"/>
<dbReference type="PROSITE" id="PS50035">
    <property type="entry name" value="PLD"/>
    <property type="match status" value="1"/>
</dbReference>
<dbReference type="CDD" id="cd00138">
    <property type="entry name" value="PLDc_SF"/>
    <property type="match status" value="1"/>
</dbReference>
<dbReference type="PANTHER" id="PTHR21248:SF11">
    <property type="entry name" value="PLD PHOSPHODIESTERASE DOMAIN-CONTAINING PROTEIN"/>
    <property type="match status" value="1"/>
</dbReference>
<feature type="domain" description="PLD phosphodiesterase" evidence="1">
    <location>
        <begin position="346"/>
        <end position="368"/>
    </location>
</feature>
<dbReference type="Pfam" id="PF13091">
    <property type="entry name" value="PLDc_2"/>
    <property type="match status" value="1"/>
</dbReference>
<dbReference type="Gene3D" id="3.30.870.10">
    <property type="entry name" value="Endonuclease Chain A"/>
    <property type="match status" value="2"/>
</dbReference>
<dbReference type="EMBL" id="ML978711">
    <property type="protein sequence ID" value="KAF2091564.1"/>
    <property type="molecule type" value="Genomic_DNA"/>
</dbReference>
<evidence type="ECO:0000259" key="1">
    <source>
        <dbReference type="PROSITE" id="PS50035"/>
    </source>
</evidence>
<name>A0A9P4I322_9PEZI</name>
<comment type="caution">
    <text evidence="2">The sequence shown here is derived from an EMBL/GenBank/DDBJ whole genome shotgun (WGS) entry which is preliminary data.</text>
</comment>